<keyword evidence="1" id="KW-0812">Transmembrane</keyword>
<protein>
    <recommendedName>
        <fullName evidence="4">Resolvase</fullName>
    </recommendedName>
</protein>
<dbReference type="RefSeq" id="WP_201503871.1">
    <property type="nucleotide sequence ID" value="NZ_BAAAFR010000001.1"/>
</dbReference>
<organism evidence="2 3">
    <name type="scientific">Psychrobacter aestuarii</name>
    <dbReference type="NCBI Taxonomy" id="556327"/>
    <lineage>
        <taxon>Bacteria</taxon>
        <taxon>Pseudomonadati</taxon>
        <taxon>Pseudomonadota</taxon>
        <taxon>Gammaproteobacteria</taxon>
        <taxon>Moraxellales</taxon>
        <taxon>Moraxellaceae</taxon>
        <taxon>Psychrobacter</taxon>
    </lineage>
</organism>
<dbReference type="EMBL" id="BAAAFR010000001">
    <property type="protein sequence ID" value="GAA0311696.1"/>
    <property type="molecule type" value="Genomic_DNA"/>
</dbReference>
<keyword evidence="3" id="KW-1185">Reference proteome</keyword>
<gene>
    <name evidence="2" type="ORF">GCM10009129_06290</name>
</gene>
<accession>A0ABN0VML5</accession>
<keyword evidence="1" id="KW-0472">Membrane</keyword>
<evidence type="ECO:0000256" key="1">
    <source>
        <dbReference type="SAM" id="Phobius"/>
    </source>
</evidence>
<feature type="transmembrane region" description="Helical" evidence="1">
    <location>
        <begin position="66"/>
        <end position="85"/>
    </location>
</feature>
<feature type="transmembrane region" description="Helical" evidence="1">
    <location>
        <begin position="41"/>
        <end position="59"/>
    </location>
</feature>
<feature type="transmembrane region" description="Helical" evidence="1">
    <location>
        <begin position="114"/>
        <end position="138"/>
    </location>
</feature>
<evidence type="ECO:0000313" key="2">
    <source>
        <dbReference type="EMBL" id="GAA0311696.1"/>
    </source>
</evidence>
<comment type="caution">
    <text evidence="2">The sequence shown here is derived from an EMBL/GenBank/DDBJ whole genome shotgun (WGS) entry which is preliminary data.</text>
</comment>
<evidence type="ECO:0000313" key="3">
    <source>
        <dbReference type="Proteomes" id="UP001501787"/>
    </source>
</evidence>
<sequence length="205" mass="22294">MDWLKSIIQSLPLDTFSDILGEIVIWWSQMVKDVPPADLPMYAYIGGSIVVLVLWILVARVLPRPLGGITWVGIFAILFTPGYALEDPSSMAPASISVVYAVLMKDIPAAISNAVPVLVVFVVGLFMGFIWQLIRGVFAVSMDAARRRTEDDTVANMQFAGGNYIAEKPDDVPAVLEKTPKSEVNLIKDSSAKDKVKAKAKGADK</sequence>
<name>A0ABN0VML5_9GAMM</name>
<dbReference type="Proteomes" id="UP001501787">
    <property type="component" value="Unassembled WGS sequence"/>
</dbReference>
<reference evidence="2 3" key="1">
    <citation type="journal article" date="2019" name="Int. J. Syst. Evol. Microbiol.">
        <title>The Global Catalogue of Microorganisms (GCM) 10K type strain sequencing project: providing services to taxonomists for standard genome sequencing and annotation.</title>
        <authorList>
            <consortium name="The Broad Institute Genomics Platform"/>
            <consortium name="The Broad Institute Genome Sequencing Center for Infectious Disease"/>
            <person name="Wu L."/>
            <person name="Ma J."/>
        </authorList>
    </citation>
    <scope>NUCLEOTIDE SEQUENCE [LARGE SCALE GENOMIC DNA]</scope>
    <source>
        <strain evidence="2 3">JCM 16343</strain>
    </source>
</reference>
<evidence type="ECO:0008006" key="4">
    <source>
        <dbReference type="Google" id="ProtNLM"/>
    </source>
</evidence>
<keyword evidence="1" id="KW-1133">Transmembrane helix</keyword>
<proteinExistence type="predicted"/>